<keyword evidence="4" id="KW-0269">Exonuclease</keyword>
<evidence type="ECO:0000313" key="5">
    <source>
        <dbReference type="Proteomes" id="UP000294980"/>
    </source>
</evidence>
<dbReference type="GO" id="GO:0004519">
    <property type="term" value="F:endonuclease activity"/>
    <property type="evidence" value="ECO:0007669"/>
    <property type="project" value="UniProtKB-KW"/>
</dbReference>
<comment type="caution">
    <text evidence="4">The sequence shown here is derived from an EMBL/GenBank/DDBJ whole genome shotgun (WGS) entry which is preliminary data.</text>
</comment>
<name>A0A4R2KFB8_9GAMM</name>
<feature type="domain" description="Endonuclease/exonuclease/phosphatase" evidence="3">
    <location>
        <begin position="36"/>
        <end position="390"/>
    </location>
</feature>
<dbReference type="InterPro" id="IPR036691">
    <property type="entry name" value="Endo/exonu/phosph_ase_sf"/>
</dbReference>
<dbReference type="Proteomes" id="UP000294980">
    <property type="component" value="Unassembled WGS sequence"/>
</dbReference>
<dbReference type="EMBL" id="SLWX01000021">
    <property type="protein sequence ID" value="TCO71754.1"/>
    <property type="molecule type" value="Genomic_DNA"/>
</dbReference>
<dbReference type="OrthoDB" id="292013at2"/>
<organism evidence="4 5">
    <name type="scientific">Chromatocurvus halotolerans</name>
    <dbReference type="NCBI Taxonomy" id="1132028"/>
    <lineage>
        <taxon>Bacteria</taxon>
        <taxon>Pseudomonadati</taxon>
        <taxon>Pseudomonadota</taxon>
        <taxon>Gammaproteobacteria</taxon>
        <taxon>Cellvibrionales</taxon>
        <taxon>Halieaceae</taxon>
        <taxon>Chromatocurvus</taxon>
    </lineage>
</organism>
<dbReference type="Gene3D" id="3.60.10.10">
    <property type="entry name" value="Endonuclease/exonuclease/phosphatase"/>
    <property type="match status" value="1"/>
</dbReference>
<keyword evidence="4" id="KW-0255">Endonuclease</keyword>
<keyword evidence="5" id="KW-1185">Reference proteome</keyword>
<accession>A0A4R2KFB8</accession>
<reference evidence="4 5" key="1">
    <citation type="submission" date="2019-03" db="EMBL/GenBank/DDBJ databases">
        <title>Genomic Encyclopedia of Type Strains, Phase IV (KMG-IV): sequencing the most valuable type-strain genomes for metagenomic binning, comparative biology and taxonomic classification.</title>
        <authorList>
            <person name="Goeker M."/>
        </authorList>
    </citation>
    <scope>NUCLEOTIDE SEQUENCE [LARGE SCALE GENOMIC DNA]</scope>
    <source>
        <strain evidence="4 5">DSM 23344</strain>
    </source>
</reference>
<feature type="region of interest" description="Disordered" evidence="1">
    <location>
        <begin position="319"/>
        <end position="343"/>
    </location>
</feature>
<feature type="chain" id="PRO_5020823228" evidence="2">
    <location>
        <begin position="28"/>
        <end position="404"/>
    </location>
</feature>
<dbReference type="SUPFAM" id="SSF56219">
    <property type="entry name" value="DNase I-like"/>
    <property type="match status" value="1"/>
</dbReference>
<dbReference type="GO" id="GO:0004527">
    <property type="term" value="F:exonuclease activity"/>
    <property type="evidence" value="ECO:0007669"/>
    <property type="project" value="UniProtKB-KW"/>
</dbReference>
<dbReference type="InterPro" id="IPR005135">
    <property type="entry name" value="Endo/exonuclease/phosphatase"/>
</dbReference>
<evidence type="ECO:0000256" key="1">
    <source>
        <dbReference type="SAM" id="MobiDB-lite"/>
    </source>
</evidence>
<evidence type="ECO:0000313" key="4">
    <source>
        <dbReference type="EMBL" id="TCO71754.1"/>
    </source>
</evidence>
<keyword evidence="4" id="KW-0378">Hydrolase</keyword>
<sequence length="404" mass="44182">MHTRATVCATLSLPVLLLIGSFTSALEEETVSVRIATFNVSMEAGNYLPRDAVPSGRELAERLADGAHPQIRGIAEILQRVRPDIVLLNEFDYFEQPEAAVLPFLRRYLARGQNGQQPLEYPYFYTAPVNTGVPSGHDLNRDGRSDGSGQDAFGYGLYPGQYGMLILSRYPLLTEAARTFRHFLWRDMPDNLMQSMQTPEGEPWYDADVQDIFRLSSKSHWDVAVDIGGRRLHLLASHPTPPGFDGPEDRNGRRNHDEIRFWVDYISGGEQAAYIVDDAGGRGGLRGERFVILGDLNASPVEGDARQGAIRSLVAHSKVNDDAPPTSAAGAAASPGNRHAGSHTASWGLRADYVLPSRAGGSVTDSGVYWPGPGEPGRTLVESRAASSDHRLVWVDLVLEPLPE</sequence>
<keyword evidence="4" id="KW-0540">Nuclease</keyword>
<dbReference type="RefSeq" id="WP_117319473.1">
    <property type="nucleotide sequence ID" value="NZ_QQSW01000028.1"/>
</dbReference>
<gene>
    <name evidence="4" type="ORF">EV688_1215</name>
</gene>
<feature type="signal peptide" evidence="2">
    <location>
        <begin position="1"/>
        <end position="27"/>
    </location>
</feature>
<evidence type="ECO:0000259" key="3">
    <source>
        <dbReference type="Pfam" id="PF03372"/>
    </source>
</evidence>
<keyword evidence="2" id="KW-0732">Signal</keyword>
<dbReference type="AlphaFoldDB" id="A0A4R2KFB8"/>
<feature type="compositionally biased region" description="Low complexity" evidence="1">
    <location>
        <begin position="323"/>
        <end position="336"/>
    </location>
</feature>
<protein>
    <submittedName>
        <fullName evidence="4">Endonuclease/exonuclease/phosphatase family protein</fullName>
    </submittedName>
</protein>
<evidence type="ECO:0000256" key="2">
    <source>
        <dbReference type="SAM" id="SignalP"/>
    </source>
</evidence>
<proteinExistence type="predicted"/>
<dbReference type="Pfam" id="PF03372">
    <property type="entry name" value="Exo_endo_phos"/>
    <property type="match status" value="1"/>
</dbReference>